<sequence>MTESLENKNRMGTEPIPSLLIKMSLPIIISFLVQSVYNLVDSIFVARLSEKALTAVSLCFPVQNIMIAFAVGTGIGTTALLSRYLGMDDKKRVASIATHGLILATISMLAFVLFGIFFSDFYAKTQSTDPEIIQYTKDYLFVILLFCGGVFFQIFFEKTLQSTGNTVYTMITQGTGAIINIILDPIMIFGLFGFPMLGVRGAALATVIGQISGALVGVIFHTKKNKDVNFEFKGFKFHFENLNMIFSIGLPSIIMSGIGSIVLFFMNAILYTFGSSAVAAYGIMYKLQSFAFMPMFGISNALLAIVSYNFGARKKARIKEAISLAMKASFAIVGLAALLMWIFTGQIFDLFAATDEMRAIGVPMIRIVSLSLIVSIPSVVGVGGIFQALGNWKFPIFQSFLRQVIILLPVFYLFTKTGNLTFSWWAFVVSELVNGIVCVIFIRRDIKNKIDVLPDNL</sequence>
<dbReference type="NCBIfam" id="TIGR00797">
    <property type="entry name" value="matE"/>
    <property type="match status" value="1"/>
</dbReference>
<feature type="transmembrane region" description="Helical" evidence="13">
    <location>
        <begin position="202"/>
        <end position="221"/>
    </location>
</feature>
<evidence type="ECO:0000256" key="12">
    <source>
        <dbReference type="ARBA" id="ARBA00031636"/>
    </source>
</evidence>
<evidence type="ECO:0000313" key="14">
    <source>
        <dbReference type="EMBL" id="MBZ2386327.1"/>
    </source>
</evidence>
<feature type="transmembrane region" description="Helical" evidence="13">
    <location>
        <begin position="290"/>
        <end position="312"/>
    </location>
</feature>
<evidence type="ECO:0000256" key="3">
    <source>
        <dbReference type="ARBA" id="ARBA00010199"/>
    </source>
</evidence>
<dbReference type="InterPro" id="IPR048279">
    <property type="entry name" value="MdtK-like"/>
</dbReference>
<keyword evidence="8 13" id="KW-0812">Transmembrane</keyword>
<comment type="caution">
    <text evidence="14">The sequence shown here is derived from an EMBL/GenBank/DDBJ whole genome shotgun (WGS) entry which is preliminary data.</text>
</comment>
<evidence type="ECO:0000256" key="13">
    <source>
        <dbReference type="SAM" id="Phobius"/>
    </source>
</evidence>
<feature type="transmembrane region" description="Helical" evidence="13">
    <location>
        <begin position="139"/>
        <end position="156"/>
    </location>
</feature>
<feature type="transmembrane region" description="Helical" evidence="13">
    <location>
        <begin position="20"/>
        <end position="40"/>
    </location>
</feature>
<organism evidence="14 15">
    <name type="scientific">Anaerococcus murdochii</name>
    <dbReference type="NCBI Taxonomy" id="411577"/>
    <lineage>
        <taxon>Bacteria</taxon>
        <taxon>Bacillati</taxon>
        <taxon>Bacillota</taxon>
        <taxon>Tissierellia</taxon>
        <taxon>Tissierellales</taxon>
        <taxon>Peptoniphilaceae</taxon>
        <taxon>Anaerococcus</taxon>
    </lineage>
</organism>
<feature type="transmembrane region" description="Helical" evidence="13">
    <location>
        <begin position="396"/>
        <end position="415"/>
    </location>
</feature>
<evidence type="ECO:0000256" key="9">
    <source>
        <dbReference type="ARBA" id="ARBA00022989"/>
    </source>
</evidence>
<gene>
    <name evidence="14" type="ORF">K8P03_03300</name>
</gene>
<dbReference type="RefSeq" id="WP_223418280.1">
    <property type="nucleotide sequence ID" value="NZ_JAIPME010000002.1"/>
</dbReference>
<dbReference type="Pfam" id="PF01554">
    <property type="entry name" value="MatE"/>
    <property type="match status" value="2"/>
</dbReference>
<keyword evidence="6" id="KW-0050">Antiport</keyword>
<protein>
    <recommendedName>
        <fullName evidence="4">Probable multidrug resistance protein NorM</fullName>
    </recommendedName>
    <alternativeName>
        <fullName evidence="12">Multidrug-efflux transporter</fullName>
    </alternativeName>
</protein>
<accession>A0ABS7SXQ2</accession>
<keyword evidence="5" id="KW-0813">Transport</keyword>
<comment type="subcellular location">
    <subcellularLocation>
        <location evidence="2">Cell membrane</location>
        <topology evidence="2">Multi-pass membrane protein</topology>
    </subcellularLocation>
</comment>
<keyword evidence="7" id="KW-1003">Cell membrane</keyword>
<keyword evidence="10" id="KW-0406">Ion transport</keyword>
<keyword evidence="11 13" id="KW-0472">Membrane</keyword>
<feature type="transmembrane region" description="Helical" evidence="13">
    <location>
        <begin position="93"/>
        <end position="119"/>
    </location>
</feature>
<evidence type="ECO:0000256" key="7">
    <source>
        <dbReference type="ARBA" id="ARBA00022475"/>
    </source>
</evidence>
<keyword evidence="9 13" id="KW-1133">Transmembrane helix</keyword>
<evidence type="ECO:0000256" key="10">
    <source>
        <dbReference type="ARBA" id="ARBA00023065"/>
    </source>
</evidence>
<dbReference type="PIRSF" id="PIRSF006603">
    <property type="entry name" value="DinF"/>
    <property type="match status" value="1"/>
</dbReference>
<feature type="transmembrane region" description="Helical" evidence="13">
    <location>
        <begin position="421"/>
        <end position="442"/>
    </location>
</feature>
<evidence type="ECO:0000256" key="8">
    <source>
        <dbReference type="ARBA" id="ARBA00022692"/>
    </source>
</evidence>
<feature type="transmembrane region" description="Helical" evidence="13">
    <location>
        <begin position="242"/>
        <end position="270"/>
    </location>
</feature>
<keyword evidence="15" id="KW-1185">Reference proteome</keyword>
<evidence type="ECO:0000256" key="11">
    <source>
        <dbReference type="ARBA" id="ARBA00023136"/>
    </source>
</evidence>
<feature type="transmembrane region" description="Helical" evidence="13">
    <location>
        <begin position="364"/>
        <end position="389"/>
    </location>
</feature>
<dbReference type="PANTHER" id="PTHR43298:SF2">
    <property type="entry name" value="FMN_FAD EXPORTER YEEO-RELATED"/>
    <property type="match status" value="1"/>
</dbReference>
<dbReference type="PANTHER" id="PTHR43298">
    <property type="entry name" value="MULTIDRUG RESISTANCE PROTEIN NORM-RELATED"/>
    <property type="match status" value="1"/>
</dbReference>
<dbReference type="Proteomes" id="UP000734271">
    <property type="component" value="Unassembled WGS sequence"/>
</dbReference>
<evidence type="ECO:0000313" key="15">
    <source>
        <dbReference type="Proteomes" id="UP000734271"/>
    </source>
</evidence>
<feature type="transmembrane region" description="Helical" evidence="13">
    <location>
        <begin position="324"/>
        <end position="344"/>
    </location>
</feature>
<feature type="transmembrane region" description="Helical" evidence="13">
    <location>
        <begin position="60"/>
        <end position="81"/>
    </location>
</feature>
<comment type="function">
    <text evidence="1">Multidrug efflux pump.</text>
</comment>
<evidence type="ECO:0000256" key="1">
    <source>
        <dbReference type="ARBA" id="ARBA00003408"/>
    </source>
</evidence>
<feature type="transmembrane region" description="Helical" evidence="13">
    <location>
        <begin position="177"/>
        <end position="196"/>
    </location>
</feature>
<dbReference type="InterPro" id="IPR002528">
    <property type="entry name" value="MATE_fam"/>
</dbReference>
<evidence type="ECO:0000256" key="5">
    <source>
        <dbReference type="ARBA" id="ARBA00022448"/>
    </source>
</evidence>
<evidence type="ECO:0000256" key="6">
    <source>
        <dbReference type="ARBA" id="ARBA00022449"/>
    </source>
</evidence>
<dbReference type="InterPro" id="IPR050222">
    <property type="entry name" value="MATE_MdtK"/>
</dbReference>
<comment type="similarity">
    <text evidence="3">Belongs to the multi antimicrobial extrusion (MATE) (TC 2.A.66.1) family.</text>
</comment>
<evidence type="ECO:0000256" key="4">
    <source>
        <dbReference type="ARBA" id="ARBA00020268"/>
    </source>
</evidence>
<dbReference type="CDD" id="cd13144">
    <property type="entry name" value="MATE_like_4"/>
    <property type="match status" value="1"/>
</dbReference>
<name>A0ABS7SXQ2_9FIRM</name>
<reference evidence="14 15" key="1">
    <citation type="submission" date="2021-08" db="EMBL/GenBank/DDBJ databases">
        <title>FDA dAtabase for Regulatory Grade micrObial Sequences (FDA-ARGOS): Supporting development and validation of Infectious Disease Dx tests.</title>
        <authorList>
            <person name="Sproer C."/>
            <person name="Gronow S."/>
            <person name="Severitt S."/>
            <person name="Schroder I."/>
            <person name="Tallon L."/>
            <person name="Sadzewicz L."/>
            <person name="Zhao X."/>
            <person name="Boylan J."/>
            <person name="Ott S."/>
            <person name="Bowen H."/>
            <person name="Vavikolanu K."/>
            <person name="Hazen T."/>
            <person name="Aluvathingal J."/>
            <person name="Nadendla S."/>
            <person name="Lowell S."/>
            <person name="Myers T."/>
            <person name="Yan Y."/>
            <person name="Sichtig H."/>
        </authorList>
    </citation>
    <scope>NUCLEOTIDE SEQUENCE [LARGE SCALE GENOMIC DNA]</scope>
    <source>
        <strain evidence="14 15">FDAARGOS_1460</strain>
    </source>
</reference>
<dbReference type="EMBL" id="JAIPME010000002">
    <property type="protein sequence ID" value="MBZ2386327.1"/>
    <property type="molecule type" value="Genomic_DNA"/>
</dbReference>
<evidence type="ECO:0000256" key="2">
    <source>
        <dbReference type="ARBA" id="ARBA00004651"/>
    </source>
</evidence>
<proteinExistence type="inferred from homology"/>